<accession>A0A085Z7C8</accession>
<dbReference type="OrthoDB" id="906679at2"/>
<dbReference type="Proteomes" id="UP000028713">
    <property type="component" value="Unassembled WGS sequence"/>
</dbReference>
<dbReference type="RefSeq" id="WP_051882637.1">
    <property type="nucleotide sequence ID" value="NZ_FPAP01000001.1"/>
</dbReference>
<dbReference type="eggNOG" id="COG1345">
    <property type="taxonomic scope" value="Bacteria"/>
</dbReference>
<dbReference type="STRING" id="236814.IX39_06700"/>
<name>A0A085Z7C8_9FLAO</name>
<gene>
    <name evidence="2" type="ORF">IX39_06700</name>
</gene>
<reference evidence="2 3" key="1">
    <citation type="submission" date="2014-07" db="EMBL/GenBank/DDBJ databases">
        <title>Genome of Chryseobacterium formosense LMG 24722.</title>
        <authorList>
            <person name="Pipes S.E."/>
            <person name="Stropko S.J."/>
            <person name="Newman J.D."/>
        </authorList>
    </citation>
    <scope>NUCLEOTIDE SEQUENCE [LARGE SCALE GENOMIC DNA]</scope>
    <source>
        <strain evidence="2 3">LMG 24722</strain>
    </source>
</reference>
<evidence type="ECO:0008006" key="4">
    <source>
        <dbReference type="Google" id="ProtNLM"/>
    </source>
</evidence>
<keyword evidence="1" id="KW-0732">Signal</keyword>
<proteinExistence type="predicted"/>
<organism evidence="2 3">
    <name type="scientific">Chryseobacterium formosense</name>
    <dbReference type="NCBI Taxonomy" id="236814"/>
    <lineage>
        <taxon>Bacteria</taxon>
        <taxon>Pseudomonadati</taxon>
        <taxon>Bacteroidota</taxon>
        <taxon>Flavobacteriia</taxon>
        <taxon>Flavobacteriales</taxon>
        <taxon>Weeksellaceae</taxon>
        <taxon>Chryseobacterium group</taxon>
        <taxon>Chryseobacterium</taxon>
    </lineage>
</organism>
<dbReference type="InterPro" id="IPR026444">
    <property type="entry name" value="Secre_tail"/>
</dbReference>
<dbReference type="eggNOG" id="COG3210">
    <property type="taxonomic scope" value="Bacteria"/>
</dbReference>
<keyword evidence="3" id="KW-1185">Reference proteome</keyword>
<dbReference type="NCBIfam" id="TIGR04183">
    <property type="entry name" value="Por_Secre_tail"/>
    <property type="match status" value="1"/>
</dbReference>
<evidence type="ECO:0000313" key="2">
    <source>
        <dbReference type="EMBL" id="KFF00342.1"/>
    </source>
</evidence>
<dbReference type="eggNOG" id="COG4733">
    <property type="taxonomic scope" value="Bacteria"/>
</dbReference>
<dbReference type="EMBL" id="JPRP01000001">
    <property type="protein sequence ID" value="KFF00342.1"/>
    <property type="molecule type" value="Genomic_DNA"/>
</dbReference>
<evidence type="ECO:0000313" key="3">
    <source>
        <dbReference type="Proteomes" id="UP000028713"/>
    </source>
</evidence>
<evidence type="ECO:0000256" key="1">
    <source>
        <dbReference type="ARBA" id="ARBA00022729"/>
    </source>
</evidence>
<sequence>MNLKLQSKSRTIFAFLMALFSVWGWGQTVWTYNFGTTTATVSGASSDASNSFPNTQTNGGTVKARIGNGTGSSAGSFTLANPGLPALGTEAELQFKTNGGTTSATKFGLYDYTASREGYMKFRIAFSGGSAGTYALALGDGTNFSDNNSVSSTQIFSGIQWQFGSSNAISYQVLNGGSWVTTGLPANSSTTLFSQSTSNVFEVEIYYNNTANSITYSKGGSYDLSVGKWDLWVNNVKINTSELSKGSLSSTGNIDSFIFYHQSSVAGGTQGTIYIDDIEYSNALPVVSCTAPATPNGVISGAQSACNTGTLTYTYGTGEPLSGVSYYWQTSATGTNSTAANSASNPLNITSSGSYFVRAYNGTCWSTATTAYGVTINSNPTIGSQPSNQTVTAPTAAIFNVTAPGTNTYQWQVNKNNGNGFVNVTDGTGGTGGTTASYTTEATSASMNGYLYQVLVTNSCGNVTSSSATLTVVIPPANDLCSSATALTSGNTLTGSMVNATATSGLAASPTKKDVWYKYTALNSGNHVITANFASGVDLDIHIYTGACPASGNATFVGETVGGTSEVLNANLVSGTDYYIRVIDYDENATTFTINLQEPLPCVAPAIVTNLNLTPTSSSIAGTFTANTASGYMVVLSTNSTLSSSPVNGIIYNVGDSFGGGTVVKFSAGANFTANNLNQNTNYHFFVFSYNTQCIGEPFYNGTSLNGTVATLTGPCLSEDFTGWSNAYGNWTRTTSAGTWTAVDSFSGGGQIQMNDVGDYLELPLLNNPSSMSYDGALSSSPSSNNRIKVQYYNGTSWVDVIEHTATSTTFASFTATFPSQLASMTGVRVRLYRSADDRTHYIDNVQVFCATPIAGTTWTNSGWSNGTPSATVDAIISSNYSGSGFVAQNLTIDPTYTLTINNNETVTAGNVTNNGNIIVNDGGNFVQTTGGVYTSGTGASFITNRNSASVGGKYVFWSSPVANQNLYTAYSNGSSATAPTYVMTYDTATNLYPNVTNDNANFTNNAGKGYSVKVPANNATVAFGGGSQIPNNGTVNVALAGTSGGINNFNLIGNPYPSNIDLNAFYSANQSLLNSTFWFWDNTTGNVTTQTGNTSVNVGYATVNAADPAGNTWVEAPGTQTYNNTVLNATGNIAKVGQGFIVKALDAGNVSFTNAMRSSSVGGTLNKNASSGKFWIKLTTSYGNTVTQAITYSQGASDAYDVYDSKAMGMGSDAFYNLVGAEKLVIQGKSTFHIDDVVQLGNKHFENGNFTISLSHKEGLFANGQDIYLHDKQTGTYTNLQSGAYNFSANAGDFTNRFEIVYKLNVLSTNETEKGSFEVYRNGEDFVVRNNKNIQSVEVFDAAGRKVQQVTSNSKSLTVKVQAKGLYILKAISEGKEYTQKIIK</sequence>
<comment type="caution">
    <text evidence="2">The sequence shown here is derived from an EMBL/GenBank/DDBJ whole genome shotgun (WGS) entry which is preliminary data.</text>
</comment>
<protein>
    <recommendedName>
        <fullName evidence="4">Secretion system C-terminal sorting domain-containing protein</fullName>
    </recommendedName>
</protein>